<proteinExistence type="predicted"/>
<reference evidence="3" key="1">
    <citation type="submission" date="2013-01" db="EMBL/GenBank/DDBJ databases">
        <title>Draft Genome Sequence of a Mulberry Tree, Morus notabilis C.K. Schneid.</title>
        <authorList>
            <person name="He N."/>
            <person name="Zhao S."/>
        </authorList>
    </citation>
    <scope>NUCLEOTIDE SEQUENCE</scope>
</reference>
<dbReference type="PANTHER" id="PTHR34947:SF3">
    <property type="entry name" value="TRANSMEMBRANE PROTEIN"/>
    <property type="match status" value="1"/>
</dbReference>
<evidence type="ECO:0000313" key="3">
    <source>
        <dbReference type="Proteomes" id="UP000030645"/>
    </source>
</evidence>
<feature type="transmembrane region" description="Helical" evidence="1">
    <location>
        <begin position="20"/>
        <end position="40"/>
    </location>
</feature>
<sequence>MDMSKHSNNNIGSKKAMKLLISVSAFSIILSYSSLLLPFLNNSLFNVYVSAFSKQSFSSTFEKNCVFLLFNGLLVIIVKNSGLIGKSPELDTNNGIVLKSAPEKASPLALQQVVLEDDDEEDEKKGREQTGKFLITFEREEKEEEEEDVSVKKKELDEQVEVEKRIIFFGD</sequence>
<gene>
    <name evidence="2" type="ORF">L484_014268</name>
</gene>
<dbReference type="PANTHER" id="PTHR34947">
    <property type="entry name" value="TRANSMEMBRANE PROTEIN"/>
    <property type="match status" value="1"/>
</dbReference>
<keyword evidence="1" id="KW-0812">Transmembrane</keyword>
<feature type="transmembrane region" description="Helical" evidence="1">
    <location>
        <begin position="60"/>
        <end position="78"/>
    </location>
</feature>
<keyword evidence="1" id="KW-1133">Transmembrane helix</keyword>
<accession>W9RMK8</accession>
<evidence type="ECO:0000313" key="2">
    <source>
        <dbReference type="EMBL" id="EXB98282.1"/>
    </source>
</evidence>
<keyword evidence="3" id="KW-1185">Reference proteome</keyword>
<dbReference type="AlphaFoldDB" id="W9RMK8"/>
<evidence type="ECO:0008006" key="4">
    <source>
        <dbReference type="Google" id="ProtNLM"/>
    </source>
</evidence>
<organism evidence="2 3">
    <name type="scientific">Morus notabilis</name>
    <dbReference type="NCBI Taxonomy" id="981085"/>
    <lineage>
        <taxon>Eukaryota</taxon>
        <taxon>Viridiplantae</taxon>
        <taxon>Streptophyta</taxon>
        <taxon>Embryophyta</taxon>
        <taxon>Tracheophyta</taxon>
        <taxon>Spermatophyta</taxon>
        <taxon>Magnoliopsida</taxon>
        <taxon>eudicotyledons</taxon>
        <taxon>Gunneridae</taxon>
        <taxon>Pentapetalae</taxon>
        <taxon>rosids</taxon>
        <taxon>fabids</taxon>
        <taxon>Rosales</taxon>
        <taxon>Moraceae</taxon>
        <taxon>Moreae</taxon>
        <taxon>Morus</taxon>
    </lineage>
</organism>
<keyword evidence="1" id="KW-0472">Membrane</keyword>
<name>W9RMK8_9ROSA</name>
<dbReference type="EMBL" id="KE345285">
    <property type="protein sequence ID" value="EXB98282.1"/>
    <property type="molecule type" value="Genomic_DNA"/>
</dbReference>
<protein>
    <recommendedName>
        <fullName evidence="4">Transmembrane protein</fullName>
    </recommendedName>
</protein>
<evidence type="ECO:0000256" key="1">
    <source>
        <dbReference type="SAM" id="Phobius"/>
    </source>
</evidence>
<dbReference type="Proteomes" id="UP000030645">
    <property type="component" value="Unassembled WGS sequence"/>
</dbReference>